<dbReference type="PANTHER" id="PTHR30086">
    <property type="entry name" value="ARGININE EXPORTER PROTEIN ARGO"/>
    <property type="match status" value="1"/>
</dbReference>
<proteinExistence type="predicted"/>
<evidence type="ECO:0000256" key="3">
    <source>
        <dbReference type="ARBA" id="ARBA00022692"/>
    </source>
</evidence>
<reference evidence="8 9" key="1">
    <citation type="submission" date="2022-10" db="EMBL/GenBank/DDBJ databases">
        <title>Janthinobacterium sp. hw3 Genome sequencing.</title>
        <authorList>
            <person name="Park S."/>
        </authorList>
    </citation>
    <scope>NUCLEOTIDE SEQUENCE [LARGE SCALE GENOMIC DNA]</scope>
    <source>
        <strain evidence="9">hw3</strain>
    </source>
</reference>
<keyword evidence="5 6" id="KW-0472">Membrane</keyword>
<keyword evidence="3 6" id="KW-0812">Transmembrane</keyword>
<accession>A0ABT5JW86</accession>
<evidence type="ECO:0000313" key="9">
    <source>
        <dbReference type="Proteomes" id="UP001221208"/>
    </source>
</evidence>
<keyword evidence="7" id="KW-0732">Signal</keyword>
<evidence type="ECO:0000313" key="8">
    <source>
        <dbReference type="EMBL" id="MDC8756418.1"/>
    </source>
</evidence>
<dbReference type="InterPro" id="IPR001123">
    <property type="entry name" value="LeuE-type"/>
</dbReference>
<feature type="transmembrane region" description="Helical" evidence="6">
    <location>
        <begin position="186"/>
        <end position="204"/>
    </location>
</feature>
<dbReference type="PIRSF" id="PIRSF006324">
    <property type="entry name" value="LeuE"/>
    <property type="match status" value="1"/>
</dbReference>
<organism evidence="8 9">
    <name type="scientific">Janthinobacterium fluminis</name>
    <dbReference type="NCBI Taxonomy" id="2987524"/>
    <lineage>
        <taxon>Bacteria</taxon>
        <taxon>Pseudomonadati</taxon>
        <taxon>Pseudomonadota</taxon>
        <taxon>Betaproteobacteria</taxon>
        <taxon>Burkholderiales</taxon>
        <taxon>Oxalobacteraceae</taxon>
        <taxon>Janthinobacterium</taxon>
    </lineage>
</organism>
<evidence type="ECO:0000256" key="6">
    <source>
        <dbReference type="SAM" id="Phobius"/>
    </source>
</evidence>
<feature type="transmembrane region" description="Helical" evidence="6">
    <location>
        <begin position="112"/>
        <end position="136"/>
    </location>
</feature>
<keyword evidence="9" id="KW-1185">Reference proteome</keyword>
<dbReference type="RefSeq" id="WP_273669046.1">
    <property type="nucleotide sequence ID" value="NZ_JAQQXR010000001.1"/>
</dbReference>
<evidence type="ECO:0000256" key="4">
    <source>
        <dbReference type="ARBA" id="ARBA00022989"/>
    </source>
</evidence>
<dbReference type="Proteomes" id="UP001221208">
    <property type="component" value="Unassembled WGS sequence"/>
</dbReference>
<comment type="caution">
    <text evidence="8">The sequence shown here is derived from an EMBL/GenBank/DDBJ whole genome shotgun (WGS) entry which is preliminary data.</text>
</comment>
<evidence type="ECO:0000256" key="7">
    <source>
        <dbReference type="SAM" id="SignalP"/>
    </source>
</evidence>
<evidence type="ECO:0000256" key="1">
    <source>
        <dbReference type="ARBA" id="ARBA00004651"/>
    </source>
</evidence>
<keyword evidence="4 6" id="KW-1133">Transmembrane helix</keyword>
<gene>
    <name evidence="8" type="ORF">OIK44_02315</name>
</gene>
<feature type="chain" id="PRO_5045330604" evidence="7">
    <location>
        <begin position="27"/>
        <end position="209"/>
    </location>
</feature>
<evidence type="ECO:0000256" key="2">
    <source>
        <dbReference type="ARBA" id="ARBA00022475"/>
    </source>
</evidence>
<feature type="transmembrane region" description="Helical" evidence="6">
    <location>
        <begin position="75"/>
        <end position="92"/>
    </location>
</feature>
<feature type="transmembrane region" description="Helical" evidence="6">
    <location>
        <begin position="148"/>
        <end position="166"/>
    </location>
</feature>
<dbReference type="EMBL" id="JAQQXR010000001">
    <property type="protein sequence ID" value="MDC8756418.1"/>
    <property type="molecule type" value="Genomic_DNA"/>
</dbReference>
<comment type="subcellular location">
    <subcellularLocation>
        <location evidence="1">Cell membrane</location>
        <topology evidence="1">Multi-pass membrane protein</topology>
    </subcellularLocation>
</comment>
<evidence type="ECO:0000256" key="5">
    <source>
        <dbReference type="ARBA" id="ARBA00023136"/>
    </source>
</evidence>
<name>A0ABT5JW86_9BURK</name>
<protein>
    <submittedName>
        <fullName evidence="8">LysE family translocator</fullName>
    </submittedName>
</protein>
<dbReference type="PANTHER" id="PTHR30086:SF20">
    <property type="entry name" value="ARGININE EXPORTER PROTEIN ARGO-RELATED"/>
    <property type="match status" value="1"/>
</dbReference>
<keyword evidence="2" id="KW-1003">Cell membrane</keyword>
<dbReference type="Pfam" id="PF01810">
    <property type="entry name" value="LysE"/>
    <property type="match status" value="1"/>
</dbReference>
<feature type="signal peptide" evidence="7">
    <location>
        <begin position="1"/>
        <end position="26"/>
    </location>
</feature>
<sequence>MIAFSTLLMFSAAVTMLLLSPGPNMAFVIAQGASHGARGGVAAALGIGAADLLLTLATATGVTAVVAAWPAAFELIRYAGVLYLLYLAGQALRRRPAPQAQEGARIGLATVFLRSMLNSLLNPKALLFFMVFLPQFTDLGRGAVAPQLLLLGCVLTAISVVFHALLGAVGGAARRFFADRPAAARLQPYALAALMLALALRLVLMQRPA</sequence>